<dbReference type="InterPro" id="IPR010730">
    <property type="entry name" value="HET"/>
</dbReference>
<dbReference type="AlphaFoldDB" id="V9DEE2"/>
<dbReference type="Pfam" id="PF06985">
    <property type="entry name" value="HET"/>
    <property type="match status" value="2"/>
</dbReference>
<reference evidence="3 4" key="1">
    <citation type="submission" date="2013-03" db="EMBL/GenBank/DDBJ databases">
        <title>The Genome Sequence of Cladophialophora carrionii CBS 160.54.</title>
        <authorList>
            <consortium name="The Broad Institute Genomics Platform"/>
            <person name="Cuomo C."/>
            <person name="de Hoog S."/>
            <person name="Gorbushina A."/>
            <person name="Walker B."/>
            <person name="Young S.K."/>
            <person name="Zeng Q."/>
            <person name="Gargeya S."/>
            <person name="Fitzgerald M."/>
            <person name="Haas B."/>
            <person name="Abouelleil A."/>
            <person name="Allen A.W."/>
            <person name="Alvarado L."/>
            <person name="Arachchi H.M."/>
            <person name="Berlin A.M."/>
            <person name="Chapman S.B."/>
            <person name="Gainer-Dewar J."/>
            <person name="Goldberg J."/>
            <person name="Griggs A."/>
            <person name="Gujja S."/>
            <person name="Hansen M."/>
            <person name="Howarth C."/>
            <person name="Imamovic A."/>
            <person name="Ireland A."/>
            <person name="Larimer J."/>
            <person name="McCowan C."/>
            <person name="Murphy C."/>
            <person name="Pearson M."/>
            <person name="Poon T.W."/>
            <person name="Priest M."/>
            <person name="Roberts A."/>
            <person name="Saif S."/>
            <person name="Shea T."/>
            <person name="Sisk P."/>
            <person name="Sykes S."/>
            <person name="Wortman J."/>
            <person name="Nusbaum C."/>
            <person name="Birren B."/>
        </authorList>
    </citation>
    <scope>NUCLEOTIDE SEQUENCE [LARGE SCALE GENOMIC DNA]</scope>
    <source>
        <strain evidence="3 4">CBS 160.54</strain>
    </source>
</reference>
<dbReference type="HOGENOM" id="CLU_004184_10_0_1"/>
<organism evidence="3 4">
    <name type="scientific">Cladophialophora carrionii CBS 160.54</name>
    <dbReference type="NCBI Taxonomy" id="1279043"/>
    <lineage>
        <taxon>Eukaryota</taxon>
        <taxon>Fungi</taxon>
        <taxon>Dikarya</taxon>
        <taxon>Ascomycota</taxon>
        <taxon>Pezizomycotina</taxon>
        <taxon>Eurotiomycetes</taxon>
        <taxon>Chaetothyriomycetidae</taxon>
        <taxon>Chaetothyriales</taxon>
        <taxon>Herpotrichiellaceae</taxon>
        <taxon>Cladophialophora</taxon>
    </lineage>
</organism>
<feature type="domain" description="Heterokaryon incompatibility" evidence="2">
    <location>
        <begin position="25"/>
        <end position="112"/>
    </location>
</feature>
<feature type="region of interest" description="Disordered" evidence="1">
    <location>
        <begin position="241"/>
        <end position="266"/>
    </location>
</feature>
<proteinExistence type="predicted"/>
<sequence>MRLLTPRSHNELKLTEDFGTEPPPYAILSHTWGPENDEVLFEDLMRNEGTSKVGYSKLLFCATQTAKDGLQYFWVDTCCIDKRSSAELSEAVNSMFQWYARAVKCYVYLSDVHVGSSTTDAQAWLPSFESSRWFTRGWTLQELLAPHSIDFFSADGAFLGNKKTLEPAIHKITKIPIEALRGLPLSQFTVQERLSWAANRHTRRQEDQAYCLFGIFGVFLPLLYGEGQRATERLLREVATSGEVHPPRKDLRTRPALLDRPPKRRKFRQEADLPLEPYAGISATSDKASDLHNDELYYQPLEEHEFRVLILEPGALGTSITGHIQHFNLQNPPTYHALSYVWGTEPSLQRVTINDTTVKITPNLYHALQRVRLIKGTLPVWVDSLCINQSDTTERTAQIQHIGSIYRKASAVLIWLGEEDSTSKAGLNLVRTITDPANLHYEWGDRWWEEHPFRALDSLLVRPWFERGWVIQEAACSKYSTVLCGDGKVYMGNFVMAVSLIQSKLKPLVPKLGQIAKRGDASPLSNFLDSPAARLLDIVNNAFRVDAHGDNVIPKLSLESLVDLSTFSQTTDHRDAIYALLGLANDLVSANRAEDPPVVIPSYEKPVLDVFADFVLHCCQQSGSLDIICRPWAPVPSIGASQNSTDGSFGDGSRRYPSWIVSRDKLPFGEPSYRHRQRLHADSLVGRSGKRTFNAHRGTKPRVSVGRHGDGSFDGTLHARGFVIGRIDQRSTRLASAIITKECLSILCQDIPETQSGIVDIPCALWRTLCADRDQNGDPAPRVYQTAMFHLLHMTSSVSNPNGSTNIHALLSDIDVEEVLDIDVPEHVRNYLMVVGGVVWNRRTFRCNWSFVTDSPLVGLAPQGAKVDDSICILSGCSVPVVLRERPDLAGGGLCHELIGEAFVYGAMDGELFAYGSRERSKIEDVDFVIR</sequence>
<dbReference type="Proteomes" id="UP000030678">
    <property type="component" value="Unassembled WGS sequence"/>
</dbReference>
<evidence type="ECO:0000313" key="4">
    <source>
        <dbReference type="Proteomes" id="UP000030678"/>
    </source>
</evidence>
<feature type="compositionally biased region" description="Basic residues" evidence="1">
    <location>
        <begin position="691"/>
        <end position="700"/>
    </location>
</feature>
<dbReference type="GeneID" id="19982904"/>
<dbReference type="VEuPathDB" id="FungiDB:G647_04411"/>
<name>V9DEE2_9EURO</name>
<gene>
    <name evidence="3" type="ORF">G647_04411</name>
</gene>
<feature type="region of interest" description="Disordered" evidence="1">
    <location>
        <begin position="691"/>
        <end position="710"/>
    </location>
</feature>
<evidence type="ECO:0000256" key="1">
    <source>
        <dbReference type="SAM" id="MobiDB-lite"/>
    </source>
</evidence>
<dbReference type="PANTHER" id="PTHR10622">
    <property type="entry name" value="HET DOMAIN-CONTAINING PROTEIN"/>
    <property type="match status" value="1"/>
</dbReference>
<accession>V9DEE2</accession>
<dbReference type="EMBL" id="KB822704">
    <property type="protein sequence ID" value="ETI25041.1"/>
    <property type="molecule type" value="Genomic_DNA"/>
</dbReference>
<feature type="domain" description="Heterokaryon incompatibility" evidence="2">
    <location>
        <begin position="335"/>
        <end position="473"/>
    </location>
</feature>
<evidence type="ECO:0000259" key="2">
    <source>
        <dbReference type="Pfam" id="PF06985"/>
    </source>
</evidence>
<evidence type="ECO:0000313" key="3">
    <source>
        <dbReference type="EMBL" id="ETI25041.1"/>
    </source>
</evidence>
<dbReference type="PANTHER" id="PTHR10622:SF13">
    <property type="entry name" value="NACHT DOMAIN-CONTAINING PROTEIN"/>
    <property type="match status" value="1"/>
</dbReference>
<dbReference type="RefSeq" id="XP_008726977.1">
    <property type="nucleotide sequence ID" value="XM_008728755.1"/>
</dbReference>
<protein>
    <recommendedName>
        <fullName evidence="2">Heterokaryon incompatibility domain-containing protein</fullName>
    </recommendedName>
</protein>